<organism evidence="2 3">
    <name type="scientific">Handelsmanbacteria sp. (strain RIFCSPLOWO2_12_FULL_64_10)</name>
    <dbReference type="NCBI Taxonomy" id="1817868"/>
    <lineage>
        <taxon>Bacteria</taxon>
        <taxon>Candidatus Handelsmaniibacteriota</taxon>
    </lineage>
</organism>
<evidence type="ECO:0000313" key="3">
    <source>
        <dbReference type="Proteomes" id="UP000178606"/>
    </source>
</evidence>
<dbReference type="EMBL" id="MFKF01000173">
    <property type="protein sequence ID" value="OGG51707.1"/>
    <property type="molecule type" value="Genomic_DNA"/>
</dbReference>
<dbReference type="GO" id="GO:0016887">
    <property type="term" value="F:ATP hydrolysis activity"/>
    <property type="evidence" value="ECO:0007669"/>
    <property type="project" value="InterPro"/>
</dbReference>
<gene>
    <name evidence="2" type="ORF">A3F84_23445</name>
</gene>
<dbReference type="AlphaFoldDB" id="A0A1F6CRG8"/>
<accession>A0A1F6CRG8</accession>
<dbReference type="InterPro" id="IPR003593">
    <property type="entry name" value="AAA+_ATPase"/>
</dbReference>
<evidence type="ECO:0000259" key="1">
    <source>
        <dbReference type="SMART" id="SM00382"/>
    </source>
</evidence>
<feature type="domain" description="AAA+ ATPase" evidence="1">
    <location>
        <begin position="261"/>
        <end position="452"/>
    </location>
</feature>
<dbReference type="InterPro" id="IPR011704">
    <property type="entry name" value="ATPase_dyneun-rel_AAA"/>
</dbReference>
<dbReference type="Proteomes" id="UP000178606">
    <property type="component" value="Unassembled WGS sequence"/>
</dbReference>
<name>A0A1F6CRG8_HANXR</name>
<dbReference type="Gene3D" id="3.40.50.300">
    <property type="entry name" value="P-loop containing nucleotide triphosphate hydrolases"/>
    <property type="match status" value="1"/>
</dbReference>
<dbReference type="InterPro" id="IPR027417">
    <property type="entry name" value="P-loop_NTPase"/>
</dbReference>
<dbReference type="Pfam" id="PF07728">
    <property type="entry name" value="AAA_5"/>
    <property type="match status" value="1"/>
</dbReference>
<reference evidence="2 3" key="1">
    <citation type="journal article" date="2016" name="Nat. Commun.">
        <title>Thousands of microbial genomes shed light on interconnected biogeochemical processes in an aquifer system.</title>
        <authorList>
            <person name="Anantharaman K."/>
            <person name="Brown C.T."/>
            <person name="Hug L.A."/>
            <person name="Sharon I."/>
            <person name="Castelle C.J."/>
            <person name="Probst A.J."/>
            <person name="Thomas B.C."/>
            <person name="Singh A."/>
            <person name="Wilkins M.J."/>
            <person name="Karaoz U."/>
            <person name="Brodie E.L."/>
            <person name="Williams K.H."/>
            <person name="Hubbard S.S."/>
            <person name="Banfield J.F."/>
        </authorList>
    </citation>
    <scope>NUCLEOTIDE SEQUENCE [LARGE SCALE GENOMIC DNA]</scope>
    <source>
        <strain evidence="3">RIFCSPLOWO2_12_FULL_64_10</strain>
    </source>
</reference>
<protein>
    <recommendedName>
        <fullName evidence="1">AAA+ ATPase domain-containing protein</fullName>
    </recommendedName>
</protein>
<sequence>MTVRFKGFTKGDFLSCNGTRVGAERLLKRMRQFQEALAPRVARLDKGLAPVTSPVYTDRNYRPNRNRPRDHACLIFVDRALKRSPFPRLPQLGVYLHADSLSVGLSAGWWPPGRLRLLLRSARRRLRPLSPYRLFADDVVVRSPKGCPPWSTDLLDRIGRTFFTGTVFAPEDEAVASPEIVDTALAIFKDLLPLYRLLVKGRASGAPPAPQVQELLEEEERQETLRGGEVPLLLDLSKYLENRAFQIDLPALLNIYLAIKVKPFVLLSGISGAGKSLLVRLLAEGINGVRDGVPQGYRLIPVQPDWQDRRDLIGFANLLTGRYEVGALLRAIREAQARPERPYFVCLDEMNLARVEHYFADILSLMETGRRFPDGRWATDAMVLSPGSEPLIPSDGDSDPIPPRQPIPDNLLLFGTVNVDESTYPFSKKVLDRANTIEFNAVDFRLHNDVAGGPPLNLDDLQRLGEFLCHRPYRKLPDVREGHPAVRWNEALMEINAILEPEDLHFGYRVRDEVLIYMAYAIDLIESLPGENRAFDEATAFDFQIVQKILPRLSGPGEVLRDVLTHLSEYCGGRYPRSEKKLRTMLRRLERTGFSHFWSG</sequence>
<comment type="caution">
    <text evidence="2">The sequence shown here is derived from an EMBL/GenBank/DDBJ whole genome shotgun (WGS) entry which is preliminary data.</text>
</comment>
<dbReference type="SUPFAM" id="SSF52540">
    <property type="entry name" value="P-loop containing nucleoside triphosphate hydrolases"/>
    <property type="match status" value="1"/>
</dbReference>
<proteinExistence type="predicted"/>
<evidence type="ECO:0000313" key="2">
    <source>
        <dbReference type="EMBL" id="OGG51707.1"/>
    </source>
</evidence>
<dbReference type="SMART" id="SM00382">
    <property type="entry name" value="AAA"/>
    <property type="match status" value="1"/>
</dbReference>
<dbReference type="GO" id="GO:0005524">
    <property type="term" value="F:ATP binding"/>
    <property type="evidence" value="ECO:0007669"/>
    <property type="project" value="InterPro"/>
</dbReference>